<evidence type="ECO:0000313" key="2">
    <source>
        <dbReference type="Proteomes" id="UP000177953"/>
    </source>
</evidence>
<evidence type="ECO:0000313" key="1">
    <source>
        <dbReference type="EMBL" id="OGH69241.1"/>
    </source>
</evidence>
<feature type="non-terminal residue" evidence="1">
    <location>
        <position position="114"/>
    </location>
</feature>
<sequence length="114" mass="12987">MKNVTQKDGFGCGIACTASVLGLTYEKTKTLFSNSKQAKDFGFLCKDIVSALKNKGLSYEYKYVKPRIKKRIYKQGTIVFIARSKRFPAGHYLARDSKKGWMDPWINFPSDMSK</sequence>
<dbReference type="EMBL" id="MFPU01000056">
    <property type="protein sequence ID" value="OGH69241.1"/>
    <property type="molecule type" value="Genomic_DNA"/>
</dbReference>
<proteinExistence type="predicted"/>
<protein>
    <recommendedName>
        <fullName evidence="3">Peptidase C39 domain-containing protein</fullName>
    </recommendedName>
</protein>
<organism evidence="1 2">
    <name type="scientific">Candidatus Magasanikbacteria bacterium RIFCSPHIGHO2_01_FULL_47_8</name>
    <dbReference type="NCBI Taxonomy" id="1798673"/>
    <lineage>
        <taxon>Bacteria</taxon>
        <taxon>Candidatus Magasanikiibacteriota</taxon>
    </lineage>
</organism>
<reference evidence="1 2" key="1">
    <citation type="journal article" date="2016" name="Nat. Commun.">
        <title>Thousands of microbial genomes shed light on interconnected biogeochemical processes in an aquifer system.</title>
        <authorList>
            <person name="Anantharaman K."/>
            <person name="Brown C.T."/>
            <person name="Hug L.A."/>
            <person name="Sharon I."/>
            <person name="Castelle C.J."/>
            <person name="Probst A.J."/>
            <person name="Thomas B.C."/>
            <person name="Singh A."/>
            <person name="Wilkins M.J."/>
            <person name="Karaoz U."/>
            <person name="Brodie E.L."/>
            <person name="Williams K.H."/>
            <person name="Hubbard S.S."/>
            <person name="Banfield J.F."/>
        </authorList>
    </citation>
    <scope>NUCLEOTIDE SEQUENCE [LARGE SCALE GENOMIC DNA]</scope>
</reference>
<name>A0A1F6MC75_9BACT</name>
<comment type="caution">
    <text evidence="1">The sequence shown here is derived from an EMBL/GenBank/DDBJ whole genome shotgun (WGS) entry which is preliminary data.</text>
</comment>
<dbReference type="Proteomes" id="UP000177953">
    <property type="component" value="Unassembled WGS sequence"/>
</dbReference>
<dbReference type="AlphaFoldDB" id="A0A1F6MC75"/>
<gene>
    <name evidence="1" type="ORF">A2754_04185</name>
</gene>
<evidence type="ECO:0008006" key="3">
    <source>
        <dbReference type="Google" id="ProtNLM"/>
    </source>
</evidence>
<accession>A0A1F6MC75</accession>